<accession>E4Y8D1</accession>
<dbReference type="SUPFAM" id="SSF53300">
    <property type="entry name" value="vWA-like"/>
    <property type="match status" value="1"/>
</dbReference>
<dbReference type="PROSITE" id="PS50853">
    <property type="entry name" value="FN3"/>
    <property type="match status" value="1"/>
</dbReference>
<keyword evidence="2" id="KW-0964">Secreted</keyword>
<evidence type="ECO:0000259" key="4">
    <source>
        <dbReference type="PROSITE" id="PS50853"/>
    </source>
</evidence>
<dbReference type="SMART" id="SM00060">
    <property type="entry name" value="FN3"/>
    <property type="match status" value="4"/>
</dbReference>
<sequence>MTPSRKTVSFKINQGRIVGLQPGTGYTILVQGSRKGNAGKSKAVRAWTKPNPVNADSIVSSTRVDSDANHQIDIFFDPPSIGGHDSFDLILRDPDGNWEEERNVQKSEVEFIGKYSANFVDLKPSTTYLLDIITYRGDEQTITKDVEIISDHAIPPTNLRVTRITPTSAIITFDPSPDADEFYYEVYQLVDSNDRQKQLRKRETVDRTVREILVDNLVPGSPHGMTMSSIANGIYGKRSKELNFFTQPAVVENLEVKFGTTELQVSFEPPSDGGVDYYDIIVEPTNEPGRIVDVKQIRAGEWLVWTSQTELLLPGQDYTVTVSSFAGADGENKTSKSGKMKSPPKPTLLKNFIDDRNNLRLVWEVTDKKLGQLVTYAVKIVEAGREDAVPALELDNLRETTITRPEFDSTRPYIVSVRSKLRKIYSEWEEREIQVSSSLFPTKPTSLRDSPAPGEDNQITENLVELTDPLSSFICENSTKEVDMIFLLDSSGSVGKPNFQVMKSWMRRLISGLNIAPGRTQVSVYLYNNIFRTIFNLNEHQNAYDMITAINKMVYSGKGTRIARALQSAMSKVLIPESGLRPNSEIYLYLLTDGKESDVADVNNMANDIKDAFSDRITLTAVGISRSVENAELYAIASAPKKDNVFLLENYRDLDTITKIAHYHAGCLRREAVYTDVDPDSFDVVISENTPDATNKPYPPIPKNLRVVEKMTPTGKKATLTAEFAKSRTKKAATEVVLEQVRTSTKEIVEIYFREEQSDSSTFDDLPLGFEYHCKVRSVHKVSRQMVYSEWKYFNNFVSLSPPEVESSDIEITEGSTTFTAAFPINGHVDFFMVEAIRQPESRGQKAIVKKVETTDPENIDDEGRFLINFTSADGIASSSTYKVKIDSFAGNQKTEKPTEFLIQTTEITARVMLTKIEENTITARVTASEGIDGIDIRVLSRLTFGDQGRVVELGDNTYKVVDLDFNGQYKITATPYTIRPNGEKNFGPSDEQPFWTPPASVDCASIDINAYANKIDLQWDPVWTIWEFDIVTQKLVPQMDMVNTRYALELFRLSANGTEKTLISEQETRNSRFSFYNSPDEVLIEPLNTYQITLKTKSISMRSTVICDPKIDTPDVPRMSDVSISEEQSSSEEGRSGFVSIDWEPLVVEKFDVEVYELSDSQNSLIKDLPDEMVKGRKKCTSKNKNSPSKGLNLSDFTLSNTIADIEGESTSTGPIPDLVNGYSYLVNVIPSVIGRQGGSNTKRVTISRFQSLIPARNSHLSVLPLMKKARPLPELLSANR</sequence>
<evidence type="ECO:0000313" key="5">
    <source>
        <dbReference type="EMBL" id="CBY31881.1"/>
    </source>
</evidence>
<dbReference type="Gene3D" id="3.40.50.410">
    <property type="entry name" value="von Willebrand factor, type A domain"/>
    <property type="match status" value="1"/>
</dbReference>
<name>E4Y8D1_OIKDI</name>
<dbReference type="PANTHER" id="PTHR24020">
    <property type="entry name" value="COLLAGEN ALPHA"/>
    <property type="match status" value="1"/>
</dbReference>
<keyword evidence="2" id="KW-0272">Extracellular matrix</keyword>
<reference evidence="5" key="1">
    <citation type="journal article" date="2010" name="Science">
        <title>Plasticity of animal genome architecture unmasked by rapid evolution of a pelagic tunicate.</title>
        <authorList>
            <person name="Denoeud F."/>
            <person name="Henriet S."/>
            <person name="Mungpakdee S."/>
            <person name="Aury J.M."/>
            <person name="Da Silva C."/>
            <person name="Brinkmann H."/>
            <person name="Mikhaleva J."/>
            <person name="Olsen L.C."/>
            <person name="Jubin C."/>
            <person name="Canestro C."/>
            <person name="Bouquet J.M."/>
            <person name="Danks G."/>
            <person name="Poulain J."/>
            <person name="Campsteijn C."/>
            <person name="Adamski M."/>
            <person name="Cross I."/>
            <person name="Yadetie F."/>
            <person name="Muffato M."/>
            <person name="Louis A."/>
            <person name="Butcher S."/>
            <person name="Tsagkogeorga G."/>
            <person name="Konrad A."/>
            <person name="Singh S."/>
            <person name="Jensen M.F."/>
            <person name="Cong E.H."/>
            <person name="Eikeseth-Otteraa H."/>
            <person name="Noel B."/>
            <person name="Anthouard V."/>
            <person name="Porcel B.M."/>
            <person name="Kachouri-Lafond R."/>
            <person name="Nishino A."/>
            <person name="Ugolini M."/>
            <person name="Chourrout P."/>
            <person name="Nishida H."/>
            <person name="Aasland R."/>
            <person name="Huzurbazar S."/>
            <person name="Westhof E."/>
            <person name="Delsuc F."/>
            <person name="Lehrach H."/>
            <person name="Reinhardt R."/>
            <person name="Weissenbach J."/>
            <person name="Roy S.W."/>
            <person name="Artiguenave F."/>
            <person name="Postlethwait J.H."/>
            <person name="Manak J.R."/>
            <person name="Thompson E.M."/>
            <person name="Jaillon O."/>
            <person name="Du Pasquier L."/>
            <person name="Boudinot P."/>
            <person name="Liberles D.A."/>
            <person name="Volff J.N."/>
            <person name="Philippe H."/>
            <person name="Lenhard B."/>
            <person name="Roest Crollius H."/>
            <person name="Wincker P."/>
            <person name="Chourrout D."/>
        </authorList>
    </citation>
    <scope>NUCLEOTIDE SEQUENCE [LARGE SCALE GENOMIC DNA]</scope>
</reference>
<dbReference type="InterPro" id="IPR036465">
    <property type="entry name" value="vWFA_dom_sf"/>
</dbReference>
<feature type="domain" description="Fibronectin type-III" evidence="4">
    <location>
        <begin position="155"/>
        <end position="249"/>
    </location>
</feature>
<dbReference type="InterPro" id="IPR013783">
    <property type="entry name" value="Ig-like_fold"/>
</dbReference>
<dbReference type="InterPro" id="IPR003961">
    <property type="entry name" value="FN3_dom"/>
</dbReference>
<dbReference type="Gene3D" id="2.60.40.10">
    <property type="entry name" value="Immunoglobulins"/>
    <property type="match status" value="1"/>
</dbReference>
<dbReference type="InterPro" id="IPR002035">
    <property type="entry name" value="VWF_A"/>
</dbReference>
<dbReference type="InterPro" id="IPR050525">
    <property type="entry name" value="ECM_Assembly_Org"/>
</dbReference>
<proteinExistence type="predicted"/>
<evidence type="ECO:0000259" key="3">
    <source>
        <dbReference type="PROSITE" id="PS50234"/>
    </source>
</evidence>
<comment type="subcellular location">
    <subcellularLocation>
        <location evidence="1">Secreted</location>
        <location evidence="1">Extracellular space</location>
        <location evidence="1">Extracellular matrix</location>
    </subcellularLocation>
</comment>
<dbReference type="Pfam" id="PF00092">
    <property type="entry name" value="VWA"/>
    <property type="match status" value="1"/>
</dbReference>
<dbReference type="PANTHER" id="PTHR24020:SF20">
    <property type="entry name" value="PH DOMAIN-CONTAINING PROTEIN"/>
    <property type="match status" value="1"/>
</dbReference>
<evidence type="ECO:0000256" key="2">
    <source>
        <dbReference type="ARBA" id="ARBA00022530"/>
    </source>
</evidence>
<dbReference type="PROSITE" id="PS50234">
    <property type="entry name" value="VWFA"/>
    <property type="match status" value="1"/>
</dbReference>
<protein>
    <submittedName>
        <fullName evidence="5">Uncharacterized protein</fullName>
    </submittedName>
</protein>
<organism evidence="5">
    <name type="scientific">Oikopleura dioica</name>
    <name type="common">Tunicate</name>
    <dbReference type="NCBI Taxonomy" id="34765"/>
    <lineage>
        <taxon>Eukaryota</taxon>
        <taxon>Metazoa</taxon>
        <taxon>Chordata</taxon>
        <taxon>Tunicata</taxon>
        <taxon>Appendicularia</taxon>
        <taxon>Copelata</taxon>
        <taxon>Oikopleuridae</taxon>
        <taxon>Oikopleura</taxon>
    </lineage>
</organism>
<gene>
    <name evidence="5" type="ORF">GSOID_T00029100001</name>
</gene>
<dbReference type="InterPro" id="IPR036116">
    <property type="entry name" value="FN3_sf"/>
</dbReference>
<dbReference type="CDD" id="cd00063">
    <property type="entry name" value="FN3"/>
    <property type="match status" value="1"/>
</dbReference>
<dbReference type="SUPFAM" id="SSF49265">
    <property type="entry name" value="Fibronectin type III"/>
    <property type="match status" value="2"/>
</dbReference>
<feature type="domain" description="VWFA" evidence="3">
    <location>
        <begin position="483"/>
        <end position="661"/>
    </location>
</feature>
<dbReference type="Proteomes" id="UP000011014">
    <property type="component" value="Unassembled WGS sequence"/>
</dbReference>
<dbReference type="SMART" id="SM00327">
    <property type="entry name" value="VWA"/>
    <property type="match status" value="1"/>
</dbReference>
<dbReference type="EMBL" id="FN654320">
    <property type="protein sequence ID" value="CBY31881.1"/>
    <property type="molecule type" value="Genomic_DNA"/>
</dbReference>
<evidence type="ECO:0000256" key="1">
    <source>
        <dbReference type="ARBA" id="ARBA00004498"/>
    </source>
</evidence>